<keyword evidence="1" id="KW-0812">Transmembrane</keyword>
<feature type="transmembrane region" description="Helical" evidence="1">
    <location>
        <begin position="12"/>
        <end position="28"/>
    </location>
</feature>
<evidence type="ECO:0000256" key="1">
    <source>
        <dbReference type="SAM" id="Phobius"/>
    </source>
</evidence>
<dbReference type="EMBL" id="HBUF01258217">
    <property type="protein sequence ID" value="CAG6682162.1"/>
    <property type="molecule type" value="Transcribed_RNA"/>
</dbReference>
<reference evidence="2" key="1">
    <citation type="submission" date="2021-05" db="EMBL/GenBank/DDBJ databases">
        <authorList>
            <person name="Alioto T."/>
            <person name="Alioto T."/>
            <person name="Gomez Garrido J."/>
        </authorList>
    </citation>
    <scope>NUCLEOTIDE SEQUENCE</scope>
</reference>
<name>A0A8D8TA04_9HEMI</name>
<protein>
    <submittedName>
        <fullName evidence="2">Uncharacterized protein</fullName>
    </submittedName>
</protein>
<accession>A0A8D8TA04</accession>
<organism evidence="2">
    <name type="scientific">Cacopsylla melanoneura</name>
    <dbReference type="NCBI Taxonomy" id="428564"/>
    <lineage>
        <taxon>Eukaryota</taxon>
        <taxon>Metazoa</taxon>
        <taxon>Ecdysozoa</taxon>
        <taxon>Arthropoda</taxon>
        <taxon>Hexapoda</taxon>
        <taxon>Insecta</taxon>
        <taxon>Pterygota</taxon>
        <taxon>Neoptera</taxon>
        <taxon>Paraneoptera</taxon>
        <taxon>Hemiptera</taxon>
        <taxon>Sternorrhyncha</taxon>
        <taxon>Psylloidea</taxon>
        <taxon>Psyllidae</taxon>
        <taxon>Psyllinae</taxon>
        <taxon>Cacopsylla</taxon>
    </lineage>
</organism>
<keyword evidence="1" id="KW-0472">Membrane</keyword>
<evidence type="ECO:0000313" key="2">
    <source>
        <dbReference type="EMBL" id="CAG6682162.1"/>
    </source>
</evidence>
<sequence>MVSYLKSRVSSFLYYSVPGLLTIILFRTRSLDYYIIPYQSTGLLYYSVPLDYQGWYYTYIIKPEGTVRISATDDRYCFKKHCPLINGTRACDTNFVATTKNLVRPHRFLCHCSRSSVLIFVAQSCGRVKIYVAVSAGDYQFYQAVYQFFKALSVAGRTNFRSIEPVEASQK</sequence>
<keyword evidence="1" id="KW-1133">Transmembrane helix</keyword>
<dbReference type="AlphaFoldDB" id="A0A8D8TA04"/>
<proteinExistence type="predicted"/>